<dbReference type="Proteomes" id="UP000799291">
    <property type="component" value="Unassembled WGS sequence"/>
</dbReference>
<evidence type="ECO:0000313" key="1">
    <source>
        <dbReference type="EMBL" id="KAF2686089.1"/>
    </source>
</evidence>
<proteinExistence type="predicted"/>
<dbReference type="EMBL" id="MU005577">
    <property type="protein sequence ID" value="KAF2686089.1"/>
    <property type="molecule type" value="Genomic_DNA"/>
</dbReference>
<protein>
    <submittedName>
        <fullName evidence="1">Uncharacterized protein</fullName>
    </submittedName>
</protein>
<reference evidence="1" key="1">
    <citation type="journal article" date="2020" name="Stud. Mycol.">
        <title>101 Dothideomycetes genomes: a test case for predicting lifestyles and emergence of pathogens.</title>
        <authorList>
            <person name="Haridas S."/>
            <person name="Albert R."/>
            <person name="Binder M."/>
            <person name="Bloem J."/>
            <person name="Labutti K."/>
            <person name="Salamov A."/>
            <person name="Andreopoulos B."/>
            <person name="Baker S."/>
            <person name="Barry K."/>
            <person name="Bills G."/>
            <person name="Bluhm B."/>
            <person name="Cannon C."/>
            <person name="Castanera R."/>
            <person name="Culley D."/>
            <person name="Daum C."/>
            <person name="Ezra D."/>
            <person name="Gonzalez J."/>
            <person name="Henrissat B."/>
            <person name="Kuo A."/>
            <person name="Liang C."/>
            <person name="Lipzen A."/>
            <person name="Lutzoni F."/>
            <person name="Magnuson J."/>
            <person name="Mondo S."/>
            <person name="Nolan M."/>
            <person name="Ohm R."/>
            <person name="Pangilinan J."/>
            <person name="Park H.-J."/>
            <person name="Ramirez L."/>
            <person name="Alfaro M."/>
            <person name="Sun H."/>
            <person name="Tritt A."/>
            <person name="Yoshinaga Y."/>
            <person name="Zwiers L.-H."/>
            <person name="Turgeon B."/>
            <person name="Goodwin S."/>
            <person name="Spatafora J."/>
            <person name="Crous P."/>
            <person name="Grigoriev I."/>
        </authorList>
    </citation>
    <scope>NUCLEOTIDE SEQUENCE</scope>
    <source>
        <strain evidence="1">CBS 122367</strain>
    </source>
</reference>
<name>A0A6G1J7J2_9PLEO</name>
<dbReference type="AlphaFoldDB" id="A0A6G1J7J2"/>
<evidence type="ECO:0000313" key="2">
    <source>
        <dbReference type="Proteomes" id="UP000799291"/>
    </source>
</evidence>
<dbReference type="OrthoDB" id="5337308at2759"/>
<organism evidence="1 2">
    <name type="scientific">Lentithecium fluviatile CBS 122367</name>
    <dbReference type="NCBI Taxonomy" id="1168545"/>
    <lineage>
        <taxon>Eukaryota</taxon>
        <taxon>Fungi</taxon>
        <taxon>Dikarya</taxon>
        <taxon>Ascomycota</taxon>
        <taxon>Pezizomycotina</taxon>
        <taxon>Dothideomycetes</taxon>
        <taxon>Pleosporomycetidae</taxon>
        <taxon>Pleosporales</taxon>
        <taxon>Massarineae</taxon>
        <taxon>Lentitheciaceae</taxon>
        <taxon>Lentithecium</taxon>
    </lineage>
</organism>
<accession>A0A6G1J7J2</accession>
<sequence length="364" mass="41705">MERAKCKGEKLHKAQLFLDADAAKLFTPNQASIQSPFNNFDDLKKWGWHNIPSKDVPDYAMEMKEESWSIDHVLRVLGVSDKSVQDDGAERSCASGALFMFSINPTDGGACSIPSFIHRPHHTILACPFHPVIMAMNRKSHKSATQDRTPKSDAAWLFYHDRVKKLKTPSTAKYFLSLTITNKDTQWLVTQALWLEKQDRGHTTYPDSHGFNAILGSPNAQGFTFFLITHKKEDQLGEQHISEITTFECESWERDICLLLKVLPVPPSDSKLAPAERGVMTWDMGMRVKLKRWPLVTSRVVYRGERNIERTHFLRPVHAMVAQRQEIFAFRAWASLKGLLFWLAHKDDLKMRERINAGTPYSVR</sequence>
<gene>
    <name evidence="1" type="ORF">K458DRAFT_387101</name>
</gene>
<keyword evidence="2" id="KW-1185">Reference proteome</keyword>